<sequence>MSSEQGNSPWDVPSDPPPTYDQSQWHAGHQHRPQQAIPIHTIGIMNFTPSTIPTTTPAQHRMSLPSPSTTGWLSLLDDESRVIPYNESTAFNSVITKDPIRPATDFAHGTEFRGLFENMSEAFLKLPGFKFIKTYRDQPTCVAFPPERSRYIKTHITVSHSAVWYSDDDQDRVDGGDGSHEILREEMIRNDDISKFSSIALQLVPPVDPEWCLKSKKSRGHANLRMLHDEETDKPSWIRVKNHPEWDFTTTEFRHETQSSDTVERGFRLKLHMNQTHCTSTDNSVALQNLKRLFNFPDGLPVNVETIVRLQPDTGSLRSLQVSSTRPGYPPEAFQVSEVRYTSIPTIGTTVSLRQGGCTAYRPMAYNPLAHYGSGQPAQNADQSASYELGGQHSMRYANEEEEGDEEDEQNEEEADDPIPIPPSVVSTAQRHTSATEPRQSTGTSAIPSPDGGTGGKQKSRGSSRGSQGYWVRKRPSKK</sequence>
<accession>A0A1A6AEM5</accession>
<evidence type="ECO:0000313" key="3">
    <source>
        <dbReference type="EMBL" id="WWC57803.1"/>
    </source>
</evidence>
<dbReference type="AlphaFoldDB" id="A0A1A6AEM5"/>
<feature type="region of interest" description="Disordered" evidence="1">
    <location>
        <begin position="1"/>
        <end position="33"/>
    </location>
</feature>
<reference evidence="3" key="3">
    <citation type="submission" date="2024-02" db="EMBL/GenBank/DDBJ databases">
        <title>Comparative genomics of Cryptococcus and Kwoniella reveals pathogenesis evolution and contrasting modes of karyotype evolution via chromosome fusion or intercentromeric recombination.</title>
        <authorList>
            <person name="Coelho M.A."/>
            <person name="David-Palma M."/>
            <person name="Shea T."/>
            <person name="Bowers K."/>
            <person name="McGinley-Smith S."/>
            <person name="Mohammad A.W."/>
            <person name="Gnirke A."/>
            <person name="Yurkov A.M."/>
            <person name="Nowrousian M."/>
            <person name="Sun S."/>
            <person name="Cuomo C.A."/>
            <person name="Heitman J."/>
        </authorList>
    </citation>
    <scope>NUCLEOTIDE SEQUENCE</scope>
    <source>
        <strain evidence="3">CBS 10117</strain>
    </source>
</reference>
<evidence type="ECO:0000313" key="2">
    <source>
        <dbReference type="EMBL" id="OBR88522.1"/>
    </source>
</evidence>
<dbReference type="EMBL" id="KI894027">
    <property type="protein sequence ID" value="OBR88522.1"/>
    <property type="molecule type" value="Genomic_DNA"/>
</dbReference>
<dbReference type="GeneID" id="28964038"/>
<dbReference type="EMBL" id="CP144530">
    <property type="protein sequence ID" value="WWC57803.1"/>
    <property type="molecule type" value="Genomic_DNA"/>
</dbReference>
<keyword evidence="4" id="KW-1185">Reference proteome</keyword>
<dbReference type="RefSeq" id="XP_018266364.1">
    <property type="nucleotide sequence ID" value="XM_018403710.1"/>
</dbReference>
<dbReference type="VEuPathDB" id="FungiDB:I303_00339"/>
<dbReference type="Proteomes" id="UP000078595">
    <property type="component" value="Chromosome 1"/>
</dbReference>
<name>A0A1A6AEM5_9TREE</name>
<feature type="compositionally biased region" description="Acidic residues" evidence="1">
    <location>
        <begin position="400"/>
        <end position="417"/>
    </location>
</feature>
<organism evidence="2">
    <name type="scientific">Kwoniella dejecticola CBS 10117</name>
    <dbReference type="NCBI Taxonomy" id="1296121"/>
    <lineage>
        <taxon>Eukaryota</taxon>
        <taxon>Fungi</taxon>
        <taxon>Dikarya</taxon>
        <taxon>Basidiomycota</taxon>
        <taxon>Agaricomycotina</taxon>
        <taxon>Tremellomycetes</taxon>
        <taxon>Tremellales</taxon>
        <taxon>Cryptococcaceae</taxon>
        <taxon>Kwoniella</taxon>
    </lineage>
</organism>
<proteinExistence type="predicted"/>
<reference evidence="2" key="1">
    <citation type="submission" date="2013-07" db="EMBL/GenBank/DDBJ databases">
        <title>The Genome Sequence of Cryptococcus dejecticola CBS10117.</title>
        <authorList>
            <consortium name="The Broad Institute Genome Sequencing Platform"/>
            <person name="Cuomo C."/>
            <person name="Litvintseva A."/>
            <person name="Chen Y."/>
            <person name="Heitman J."/>
            <person name="Sun S."/>
            <person name="Springer D."/>
            <person name="Dromer F."/>
            <person name="Young S.K."/>
            <person name="Zeng Q."/>
            <person name="Gargeya S."/>
            <person name="Fitzgerald M."/>
            <person name="Abouelleil A."/>
            <person name="Alvarado L."/>
            <person name="Berlin A.M."/>
            <person name="Chapman S.B."/>
            <person name="Dewar J."/>
            <person name="Goldberg J."/>
            <person name="Griggs A."/>
            <person name="Gujja S."/>
            <person name="Hansen M."/>
            <person name="Howarth C."/>
            <person name="Imamovic A."/>
            <person name="Larimer J."/>
            <person name="McCowan C."/>
            <person name="Murphy C."/>
            <person name="Pearson M."/>
            <person name="Priest M."/>
            <person name="Roberts A."/>
            <person name="Saif S."/>
            <person name="Shea T."/>
            <person name="Sykes S."/>
            <person name="Wortman J."/>
            <person name="Nusbaum C."/>
            <person name="Birren B."/>
        </authorList>
    </citation>
    <scope>NUCLEOTIDE SEQUENCE [LARGE SCALE GENOMIC DNA]</scope>
    <source>
        <strain evidence="2">CBS 10117</strain>
    </source>
</reference>
<protein>
    <submittedName>
        <fullName evidence="2">Uncharacterized protein</fullName>
    </submittedName>
</protein>
<gene>
    <name evidence="2" type="ORF">I303_00339</name>
    <name evidence="3" type="ORF">I303_100338</name>
</gene>
<feature type="compositionally biased region" description="Polar residues" evidence="1">
    <location>
        <begin position="425"/>
        <end position="447"/>
    </location>
</feature>
<evidence type="ECO:0000256" key="1">
    <source>
        <dbReference type="SAM" id="MobiDB-lite"/>
    </source>
</evidence>
<feature type="region of interest" description="Disordered" evidence="1">
    <location>
        <begin position="398"/>
        <end position="479"/>
    </location>
</feature>
<dbReference type="KEGG" id="kdj:28964038"/>
<reference evidence="3" key="2">
    <citation type="submission" date="2013-07" db="EMBL/GenBank/DDBJ databases">
        <authorList>
            <consortium name="The Broad Institute Genome Sequencing Platform"/>
            <person name="Cuomo C."/>
            <person name="Litvintseva A."/>
            <person name="Chen Y."/>
            <person name="Heitman J."/>
            <person name="Sun S."/>
            <person name="Springer D."/>
            <person name="Dromer F."/>
            <person name="Young S.K."/>
            <person name="Zeng Q."/>
            <person name="Gargeya S."/>
            <person name="Fitzgerald M."/>
            <person name="Abouelleil A."/>
            <person name="Alvarado L."/>
            <person name="Berlin A.M."/>
            <person name="Chapman S.B."/>
            <person name="Dewar J."/>
            <person name="Goldberg J."/>
            <person name="Griggs A."/>
            <person name="Gujja S."/>
            <person name="Hansen M."/>
            <person name="Howarth C."/>
            <person name="Imamovic A."/>
            <person name="Larimer J."/>
            <person name="McCowan C."/>
            <person name="Murphy C."/>
            <person name="Pearson M."/>
            <person name="Priest M."/>
            <person name="Roberts A."/>
            <person name="Saif S."/>
            <person name="Shea T."/>
            <person name="Sykes S."/>
            <person name="Wortman J."/>
            <person name="Nusbaum C."/>
            <person name="Birren B."/>
        </authorList>
    </citation>
    <scope>NUCLEOTIDE SEQUENCE</scope>
    <source>
        <strain evidence="3">CBS 10117</strain>
    </source>
</reference>
<evidence type="ECO:0000313" key="4">
    <source>
        <dbReference type="Proteomes" id="UP000078595"/>
    </source>
</evidence>